<dbReference type="OrthoDB" id="147058at2157"/>
<keyword evidence="2 5" id="KW-0812">Transmembrane</keyword>
<dbReference type="PANTHER" id="PTHR43229">
    <property type="entry name" value="NODULATION PROTEIN J"/>
    <property type="match status" value="1"/>
</dbReference>
<dbReference type="PIRSF" id="PIRSF006648">
    <property type="entry name" value="DrrB"/>
    <property type="match status" value="1"/>
</dbReference>
<proteinExistence type="predicted"/>
<evidence type="ECO:0000256" key="2">
    <source>
        <dbReference type="ARBA" id="ARBA00022692"/>
    </source>
</evidence>
<dbReference type="PRINTS" id="PR00164">
    <property type="entry name" value="ABC2TRNSPORT"/>
</dbReference>
<dbReference type="GO" id="GO:0140359">
    <property type="term" value="F:ABC-type transporter activity"/>
    <property type="evidence" value="ECO:0007669"/>
    <property type="project" value="InterPro"/>
</dbReference>
<feature type="transmembrane region" description="Helical" evidence="5">
    <location>
        <begin position="20"/>
        <end position="41"/>
    </location>
</feature>
<dbReference type="Proteomes" id="UP000008386">
    <property type="component" value="Chromosome"/>
</dbReference>
<dbReference type="Pfam" id="PF01061">
    <property type="entry name" value="ABC2_membrane"/>
    <property type="match status" value="1"/>
</dbReference>
<dbReference type="InterPro" id="IPR000412">
    <property type="entry name" value="ABC_2_transport"/>
</dbReference>
<dbReference type="eggNOG" id="arCOG01467">
    <property type="taxonomic scope" value="Archaea"/>
</dbReference>
<dbReference type="PANTHER" id="PTHR43229:SF2">
    <property type="entry name" value="NODULATION PROTEIN J"/>
    <property type="match status" value="1"/>
</dbReference>
<keyword evidence="3 5" id="KW-1133">Transmembrane helix</keyword>
<keyword evidence="8" id="KW-1185">Reference proteome</keyword>
<comment type="subcellular location">
    <subcellularLocation>
        <location evidence="1">Membrane</location>
        <topology evidence="1">Multi-pass membrane protein</topology>
    </subcellularLocation>
</comment>
<feature type="transmembrane region" description="Helical" evidence="5">
    <location>
        <begin position="231"/>
        <end position="249"/>
    </location>
</feature>
<accession>F8AGQ8</accession>
<protein>
    <submittedName>
        <fullName evidence="7">ABC type transporter permease component</fullName>
    </submittedName>
</protein>
<organism evidence="7 8">
    <name type="scientific">Pyrococcus yayanosii (strain CH1 / JCM 16557)</name>
    <dbReference type="NCBI Taxonomy" id="529709"/>
    <lineage>
        <taxon>Archaea</taxon>
        <taxon>Methanobacteriati</taxon>
        <taxon>Methanobacteriota</taxon>
        <taxon>Thermococci</taxon>
        <taxon>Thermococcales</taxon>
        <taxon>Thermococcaceae</taxon>
        <taxon>Pyrococcus</taxon>
    </lineage>
</organism>
<dbReference type="InterPro" id="IPR051784">
    <property type="entry name" value="Nod_factor_ABC_transporter"/>
</dbReference>
<dbReference type="PROSITE" id="PS51012">
    <property type="entry name" value="ABC_TM2"/>
    <property type="match status" value="1"/>
</dbReference>
<dbReference type="GeneID" id="10836915"/>
<evidence type="ECO:0000259" key="6">
    <source>
        <dbReference type="PROSITE" id="PS51012"/>
    </source>
</evidence>
<dbReference type="InterPro" id="IPR013525">
    <property type="entry name" value="ABC2_TM"/>
</dbReference>
<dbReference type="HOGENOM" id="CLU_039483_2_3_2"/>
<dbReference type="KEGG" id="pya:PYCH_03390"/>
<dbReference type="NCBIfam" id="TIGR01247">
    <property type="entry name" value="drrB"/>
    <property type="match status" value="1"/>
</dbReference>
<dbReference type="InterPro" id="IPR005942">
    <property type="entry name" value="Daunbcin-R_ABC-transpt"/>
</dbReference>
<evidence type="ECO:0000256" key="4">
    <source>
        <dbReference type="ARBA" id="ARBA00023136"/>
    </source>
</evidence>
<name>F8AGQ8_PYRYC</name>
<feature type="transmembrane region" description="Helical" evidence="5">
    <location>
        <begin position="105"/>
        <end position="130"/>
    </location>
</feature>
<feature type="domain" description="ABC transmembrane type-2" evidence="6">
    <location>
        <begin position="20"/>
        <end position="252"/>
    </location>
</feature>
<evidence type="ECO:0000256" key="3">
    <source>
        <dbReference type="ARBA" id="ARBA00022989"/>
    </source>
</evidence>
<evidence type="ECO:0000256" key="1">
    <source>
        <dbReference type="ARBA" id="ARBA00004141"/>
    </source>
</evidence>
<gene>
    <name evidence="7" type="ordered locus">PYCH_03390</name>
</gene>
<dbReference type="EMBL" id="CP002779">
    <property type="protein sequence ID" value="AEH24034.1"/>
    <property type="molecule type" value="Genomic_DNA"/>
</dbReference>
<evidence type="ECO:0000256" key="5">
    <source>
        <dbReference type="SAM" id="Phobius"/>
    </source>
</evidence>
<dbReference type="GO" id="GO:0043190">
    <property type="term" value="C:ATP-binding cassette (ABC) transporter complex"/>
    <property type="evidence" value="ECO:0007669"/>
    <property type="project" value="InterPro"/>
</dbReference>
<dbReference type="AlphaFoldDB" id="F8AGQ8"/>
<keyword evidence="4 5" id="KW-0472">Membrane</keyword>
<dbReference type="STRING" id="529709.PYCH_03390"/>
<feature type="transmembrane region" description="Helical" evidence="5">
    <location>
        <begin position="136"/>
        <end position="160"/>
    </location>
</feature>
<reference evidence="7 8" key="1">
    <citation type="journal article" date="2011" name="J. Bacteriol.">
        <title>Complete genome sequence of the obligate piezophilic hyperthermophilic archaeon Pyrococcus yayanosii CH1.</title>
        <authorList>
            <person name="Jun X."/>
            <person name="Lupeng L."/>
            <person name="Minjuan X."/>
            <person name="Oger P."/>
            <person name="Fengping W."/>
            <person name="Jebbar M."/>
            <person name="Xiang X."/>
        </authorList>
    </citation>
    <scope>NUCLEOTIDE SEQUENCE [LARGE SCALE GENOMIC DNA]</scope>
    <source>
        <strain evidence="8">CH1 / JCM 16557</strain>
    </source>
</reference>
<dbReference type="RefSeq" id="WP_013905091.1">
    <property type="nucleotide sequence ID" value="NC_015680.1"/>
</dbReference>
<evidence type="ECO:0000313" key="7">
    <source>
        <dbReference type="EMBL" id="AEH24034.1"/>
    </source>
</evidence>
<sequence length="255" mass="27839">MRVLTTMIYRELKRFLHSRARVVGSLLNPLIWLIFFGKGWAGAFKFPGANMLFGGVDYMTFMVPGIVAMTVFNMGFMQGITLIWDRQFGFLKELLVAPASRVEAIIGRSVGGALMAIIQGTIILALSFLIVDGLKLSGVFPTLALAFLVGVAVSGLGMAIGMRMTTMEGFQIIITMLMLPMTFLSGAFYPVSTMPDWMQFLAKLNPLTYAVDGARYYLAGIEPTFGIATDWAVLSTLAVVFVGIAALEFRKATID</sequence>
<feature type="transmembrane region" description="Helical" evidence="5">
    <location>
        <begin position="172"/>
        <end position="191"/>
    </location>
</feature>
<feature type="transmembrane region" description="Helical" evidence="5">
    <location>
        <begin position="61"/>
        <end position="84"/>
    </location>
</feature>
<dbReference type="InterPro" id="IPR047817">
    <property type="entry name" value="ABC2_TM_bact-type"/>
</dbReference>
<evidence type="ECO:0000313" key="8">
    <source>
        <dbReference type="Proteomes" id="UP000008386"/>
    </source>
</evidence>